<feature type="non-terminal residue" evidence="1">
    <location>
        <position position="31"/>
    </location>
</feature>
<dbReference type="AlphaFoldDB" id="A0A0G0LMX0"/>
<evidence type="ECO:0000313" key="1">
    <source>
        <dbReference type="EMBL" id="KKQ53951.1"/>
    </source>
</evidence>
<dbReference type="STRING" id="1618583.US75_C0046G0008"/>
<evidence type="ECO:0008006" key="3">
    <source>
        <dbReference type="Google" id="ProtNLM"/>
    </source>
</evidence>
<dbReference type="Proteomes" id="UP000034096">
    <property type="component" value="Unassembled WGS sequence"/>
</dbReference>
<protein>
    <recommendedName>
        <fullName evidence="3">Non-canonical purine NTP pyrophosphatase</fullName>
    </recommendedName>
</protein>
<accession>A0A0G0LMX0</accession>
<sequence>MNKEILMATTNSHKTERFKSYLTPLGLSVVN</sequence>
<gene>
    <name evidence="1" type="ORF">US75_C0046G0008</name>
</gene>
<organism evidence="1 2">
    <name type="scientific">Candidatus Woesebacteria bacterium GW2011_GWC1_38_13</name>
    <dbReference type="NCBI Taxonomy" id="1618583"/>
    <lineage>
        <taxon>Bacteria</taxon>
        <taxon>Candidatus Woeseibacteriota</taxon>
    </lineage>
</organism>
<evidence type="ECO:0000313" key="2">
    <source>
        <dbReference type="Proteomes" id="UP000034096"/>
    </source>
</evidence>
<proteinExistence type="predicted"/>
<name>A0A0G0LMX0_9BACT</name>
<dbReference type="EMBL" id="LBUE01000046">
    <property type="protein sequence ID" value="KKQ53951.1"/>
    <property type="molecule type" value="Genomic_DNA"/>
</dbReference>
<reference evidence="1 2" key="1">
    <citation type="journal article" date="2015" name="Nature">
        <title>rRNA introns, odd ribosomes, and small enigmatic genomes across a large radiation of phyla.</title>
        <authorList>
            <person name="Brown C.T."/>
            <person name="Hug L.A."/>
            <person name="Thomas B.C."/>
            <person name="Sharon I."/>
            <person name="Castelle C.J."/>
            <person name="Singh A."/>
            <person name="Wilkins M.J."/>
            <person name="Williams K.H."/>
            <person name="Banfield J.F."/>
        </authorList>
    </citation>
    <scope>NUCLEOTIDE SEQUENCE [LARGE SCALE GENOMIC DNA]</scope>
</reference>
<comment type="caution">
    <text evidence="1">The sequence shown here is derived from an EMBL/GenBank/DDBJ whole genome shotgun (WGS) entry which is preliminary data.</text>
</comment>